<organism evidence="2 3">
    <name type="scientific">Knipowitschia caucasica</name>
    <name type="common">Caucasian dwarf goby</name>
    <name type="synonym">Pomatoschistus caucasicus</name>
    <dbReference type="NCBI Taxonomy" id="637954"/>
    <lineage>
        <taxon>Eukaryota</taxon>
        <taxon>Metazoa</taxon>
        <taxon>Chordata</taxon>
        <taxon>Craniata</taxon>
        <taxon>Vertebrata</taxon>
        <taxon>Euteleostomi</taxon>
        <taxon>Actinopterygii</taxon>
        <taxon>Neopterygii</taxon>
        <taxon>Teleostei</taxon>
        <taxon>Neoteleostei</taxon>
        <taxon>Acanthomorphata</taxon>
        <taxon>Gobiaria</taxon>
        <taxon>Gobiiformes</taxon>
        <taxon>Gobioidei</taxon>
        <taxon>Gobiidae</taxon>
        <taxon>Gobiinae</taxon>
        <taxon>Knipowitschia</taxon>
    </lineage>
</organism>
<sequence length="175" mass="18391">MSCLLCVPCVVRSRKWHSISIPPVLNDPPQAIDVPSAHGSADNWGRVRWFWDKESEVSCPVVTRTGVWKHTGCNGGGVGGGGGGGGGGVRGGGGGVGGGSAGPSVLPIAVEKVRPPTHRYPTMVRPFPALRLTGKCQQARGLHVSVFIQPSAVPGLEAWEENKIVFMKTCYENIP</sequence>
<gene>
    <name evidence="2" type="ORF">KC01_LOCUS14564</name>
</gene>
<accession>A0AAV2K5L8</accession>
<reference evidence="2 3" key="1">
    <citation type="submission" date="2024-04" db="EMBL/GenBank/DDBJ databases">
        <authorList>
            <person name="Waldvogel A.-M."/>
            <person name="Schoenle A."/>
        </authorList>
    </citation>
    <scope>NUCLEOTIDE SEQUENCE [LARGE SCALE GENOMIC DNA]</scope>
</reference>
<dbReference type="EMBL" id="OZ035838">
    <property type="protein sequence ID" value="CAL1584193.1"/>
    <property type="molecule type" value="Genomic_DNA"/>
</dbReference>
<feature type="region of interest" description="Disordered" evidence="1">
    <location>
        <begin position="75"/>
        <end position="98"/>
    </location>
</feature>
<keyword evidence="3" id="KW-1185">Reference proteome</keyword>
<evidence type="ECO:0000313" key="2">
    <source>
        <dbReference type="EMBL" id="CAL1584193.1"/>
    </source>
</evidence>
<evidence type="ECO:0000256" key="1">
    <source>
        <dbReference type="SAM" id="MobiDB-lite"/>
    </source>
</evidence>
<protein>
    <submittedName>
        <fullName evidence="2">Uncharacterized protein</fullName>
    </submittedName>
</protein>
<evidence type="ECO:0000313" key="3">
    <source>
        <dbReference type="Proteomes" id="UP001497482"/>
    </source>
</evidence>
<proteinExistence type="predicted"/>
<name>A0AAV2K5L8_KNICA</name>
<dbReference type="Proteomes" id="UP001497482">
    <property type="component" value="Chromosome 16"/>
</dbReference>
<dbReference type="AlphaFoldDB" id="A0AAV2K5L8"/>